<dbReference type="PRINTS" id="PR00598">
    <property type="entry name" value="HTHMARR"/>
</dbReference>
<evidence type="ECO:0000256" key="4">
    <source>
        <dbReference type="SAM" id="MobiDB-lite"/>
    </source>
</evidence>
<gene>
    <name evidence="6" type="ORF">MTR65_04930</name>
</gene>
<dbReference type="RefSeq" id="WP_243797702.1">
    <property type="nucleotide sequence ID" value="NZ_JALHAT010000004.1"/>
</dbReference>
<keyword evidence="3" id="KW-0804">Transcription</keyword>
<organism evidence="6 7">
    <name type="scientific">Novosphingobium mangrovi</name>
    <name type="common">ex Hu et al. 2023</name>
    <dbReference type="NCBI Taxonomy" id="2930094"/>
    <lineage>
        <taxon>Bacteria</taxon>
        <taxon>Pseudomonadati</taxon>
        <taxon>Pseudomonadota</taxon>
        <taxon>Alphaproteobacteria</taxon>
        <taxon>Sphingomonadales</taxon>
        <taxon>Sphingomonadaceae</taxon>
        <taxon>Novosphingobium</taxon>
    </lineage>
</organism>
<sequence>MRDYEEQDVSTNAPDASTGKTMKSLFTETDTLQRQVGIRLSVLARLLRNTFDRKAASLQATRSQWTMIAIVARYPGSTQRCIAEYLDMSEASAGRLIDKLCQEGLLERRTKEDDRRARVVYVTEAAAPVLGALGQAATENEAQLFKGFSDGELEQMCAFMDRIHANASEG</sequence>
<dbReference type="Pfam" id="PF12802">
    <property type="entry name" value="MarR_2"/>
    <property type="match status" value="1"/>
</dbReference>
<name>A0ABT0A9Z7_9SPHN</name>
<dbReference type="SUPFAM" id="SSF46785">
    <property type="entry name" value="Winged helix' DNA-binding domain"/>
    <property type="match status" value="1"/>
</dbReference>
<evidence type="ECO:0000256" key="3">
    <source>
        <dbReference type="ARBA" id="ARBA00023163"/>
    </source>
</evidence>
<evidence type="ECO:0000256" key="1">
    <source>
        <dbReference type="ARBA" id="ARBA00023015"/>
    </source>
</evidence>
<dbReference type="Gene3D" id="1.10.10.10">
    <property type="entry name" value="Winged helix-like DNA-binding domain superfamily/Winged helix DNA-binding domain"/>
    <property type="match status" value="1"/>
</dbReference>
<keyword evidence="2" id="KW-0238">DNA-binding</keyword>
<protein>
    <submittedName>
        <fullName evidence="6">MarR family transcriptional regulator</fullName>
    </submittedName>
</protein>
<reference evidence="6" key="1">
    <citation type="submission" date="2022-03" db="EMBL/GenBank/DDBJ databases">
        <title>Identification of a novel bacterium isolated from mangrove sediments.</title>
        <authorList>
            <person name="Pan X."/>
        </authorList>
    </citation>
    <scope>NUCLEOTIDE SEQUENCE</scope>
    <source>
        <strain evidence="6">B2637</strain>
    </source>
</reference>
<feature type="domain" description="HTH marR-type" evidence="5">
    <location>
        <begin position="33"/>
        <end position="165"/>
    </location>
</feature>
<proteinExistence type="predicted"/>
<evidence type="ECO:0000313" key="7">
    <source>
        <dbReference type="Proteomes" id="UP001162802"/>
    </source>
</evidence>
<dbReference type="SMART" id="SM00347">
    <property type="entry name" value="HTH_MARR"/>
    <property type="match status" value="1"/>
</dbReference>
<dbReference type="PANTHER" id="PTHR42756">
    <property type="entry name" value="TRANSCRIPTIONAL REGULATOR, MARR"/>
    <property type="match status" value="1"/>
</dbReference>
<feature type="region of interest" description="Disordered" evidence="4">
    <location>
        <begin position="1"/>
        <end position="21"/>
    </location>
</feature>
<dbReference type="InterPro" id="IPR000835">
    <property type="entry name" value="HTH_MarR-typ"/>
</dbReference>
<feature type="compositionally biased region" description="Polar residues" evidence="4">
    <location>
        <begin position="9"/>
        <end position="21"/>
    </location>
</feature>
<keyword evidence="7" id="KW-1185">Reference proteome</keyword>
<dbReference type="PANTHER" id="PTHR42756:SF1">
    <property type="entry name" value="TRANSCRIPTIONAL REPRESSOR OF EMRAB OPERON"/>
    <property type="match status" value="1"/>
</dbReference>
<dbReference type="PROSITE" id="PS50995">
    <property type="entry name" value="HTH_MARR_2"/>
    <property type="match status" value="1"/>
</dbReference>
<accession>A0ABT0A9Z7</accession>
<keyword evidence="1" id="KW-0805">Transcription regulation</keyword>
<evidence type="ECO:0000256" key="2">
    <source>
        <dbReference type="ARBA" id="ARBA00023125"/>
    </source>
</evidence>
<comment type="caution">
    <text evidence="6">The sequence shown here is derived from an EMBL/GenBank/DDBJ whole genome shotgun (WGS) entry which is preliminary data.</text>
</comment>
<evidence type="ECO:0000259" key="5">
    <source>
        <dbReference type="PROSITE" id="PS50995"/>
    </source>
</evidence>
<dbReference type="EMBL" id="JALHAT010000004">
    <property type="protein sequence ID" value="MCJ1960012.1"/>
    <property type="molecule type" value="Genomic_DNA"/>
</dbReference>
<evidence type="ECO:0000313" key="6">
    <source>
        <dbReference type="EMBL" id="MCJ1960012.1"/>
    </source>
</evidence>
<dbReference type="InterPro" id="IPR036388">
    <property type="entry name" value="WH-like_DNA-bd_sf"/>
</dbReference>
<dbReference type="Proteomes" id="UP001162802">
    <property type="component" value="Unassembled WGS sequence"/>
</dbReference>
<dbReference type="InterPro" id="IPR036390">
    <property type="entry name" value="WH_DNA-bd_sf"/>
</dbReference>